<protein>
    <submittedName>
        <fullName evidence="2">DUF1622 domain-containing protein</fullName>
    </submittedName>
</protein>
<name>A0ABS4CJR2_9ENTE</name>
<dbReference type="PANTHER" id="PTHR38468:SF1">
    <property type="entry name" value="SLL0939 PROTEIN"/>
    <property type="match status" value="1"/>
</dbReference>
<sequence length="129" mass="14669">MEHLAETILNGLIPVFDLFILCLNILSIIILLWGVVLAAYNFFKDSLSKEKKLETVRSNNLIKNLLGSYILLSLEILIAADIIESIIKPTFQDISKLAALVVIRTVISYFLHREIEDAARELEKNEENK</sequence>
<dbReference type="InterPro" id="IPR012427">
    <property type="entry name" value="DUF1622"/>
</dbReference>
<dbReference type="Proteomes" id="UP000673375">
    <property type="component" value="Unassembled WGS sequence"/>
</dbReference>
<feature type="transmembrane region" description="Helical" evidence="1">
    <location>
        <begin position="64"/>
        <end position="82"/>
    </location>
</feature>
<keyword evidence="3" id="KW-1185">Reference proteome</keyword>
<dbReference type="Pfam" id="PF07784">
    <property type="entry name" value="DUF1622"/>
    <property type="match status" value="1"/>
</dbReference>
<keyword evidence="1" id="KW-0472">Membrane</keyword>
<proteinExistence type="predicted"/>
<keyword evidence="1" id="KW-0812">Transmembrane</keyword>
<dbReference type="PANTHER" id="PTHR38468">
    <property type="entry name" value="SLL0939 PROTEIN"/>
    <property type="match status" value="1"/>
</dbReference>
<evidence type="ECO:0000313" key="2">
    <source>
        <dbReference type="EMBL" id="MBP1046693.1"/>
    </source>
</evidence>
<dbReference type="RefSeq" id="WP_209557477.1">
    <property type="nucleotide sequence ID" value="NZ_JAEDXU010000004.1"/>
</dbReference>
<accession>A0ABS4CJR2</accession>
<evidence type="ECO:0000256" key="1">
    <source>
        <dbReference type="SAM" id="Phobius"/>
    </source>
</evidence>
<dbReference type="EMBL" id="JAEDXU010000004">
    <property type="protein sequence ID" value="MBP1046693.1"/>
    <property type="molecule type" value="Genomic_DNA"/>
</dbReference>
<feature type="transmembrane region" description="Helical" evidence="1">
    <location>
        <begin position="18"/>
        <end position="43"/>
    </location>
</feature>
<reference evidence="2 3" key="1">
    <citation type="submission" date="2020-12" db="EMBL/GenBank/DDBJ databases">
        <title>Vagococcus allomyrinae sp. nov. and Enterococcus lavae sp. nov., isolated from the larvae of Allomyrina dichotoma.</title>
        <authorList>
            <person name="Lee S.D."/>
        </authorList>
    </citation>
    <scope>NUCLEOTIDE SEQUENCE [LARGE SCALE GENOMIC DNA]</scope>
    <source>
        <strain evidence="2 3">BWM-S5</strain>
    </source>
</reference>
<evidence type="ECO:0000313" key="3">
    <source>
        <dbReference type="Proteomes" id="UP000673375"/>
    </source>
</evidence>
<gene>
    <name evidence="2" type="ORF">I6N96_10365</name>
</gene>
<keyword evidence="1" id="KW-1133">Transmembrane helix</keyword>
<organism evidence="2 3">
    <name type="scientific">Enterococcus larvae</name>
    <dbReference type="NCBI Taxonomy" id="2794352"/>
    <lineage>
        <taxon>Bacteria</taxon>
        <taxon>Bacillati</taxon>
        <taxon>Bacillota</taxon>
        <taxon>Bacilli</taxon>
        <taxon>Lactobacillales</taxon>
        <taxon>Enterococcaceae</taxon>
        <taxon>Enterococcus</taxon>
    </lineage>
</organism>
<comment type="caution">
    <text evidence="2">The sequence shown here is derived from an EMBL/GenBank/DDBJ whole genome shotgun (WGS) entry which is preliminary data.</text>
</comment>